<evidence type="ECO:0000256" key="1">
    <source>
        <dbReference type="SAM" id="MobiDB-lite"/>
    </source>
</evidence>
<dbReference type="InterPro" id="IPR009291">
    <property type="entry name" value="Vps62"/>
</dbReference>
<name>A0A7S3AUZ7_9EUKA</name>
<sequence length="297" mass="32158">MTDDADATEWDDDSLAKSTQHHVIPQLEASLTPASSRPKAGQQSSAVGPEAPEVAEVKDERLAHVKVRLRQVTEFEKLWDTVGTNSHSKASIWAAVATSTARSSTVCLGHYASASSTNPPHKCRSAGALGCESLLELADTQQSLFNFQTSSSWLAPIVESFLVPPVRLAQCWSKRSRGQRQVYAWEAVPPEGFVAMGMLCSTEDDGVDAHPPPIESIRCVPRSWVRPSRTQPQKVWDDSGSSGTQGSIWVINNLRLIAVTAGHEMPAGPFYEFKSEHSFLSELIAAHAAALALEASL</sequence>
<accession>A0A7S3AUZ7</accession>
<feature type="compositionally biased region" description="Acidic residues" evidence="1">
    <location>
        <begin position="1"/>
        <end position="13"/>
    </location>
</feature>
<dbReference type="Pfam" id="PF06101">
    <property type="entry name" value="Vps62"/>
    <property type="match status" value="1"/>
</dbReference>
<feature type="region of interest" description="Disordered" evidence="1">
    <location>
        <begin position="1"/>
        <end position="55"/>
    </location>
</feature>
<dbReference type="AlphaFoldDB" id="A0A7S3AUZ7"/>
<organism evidence="2">
    <name type="scientific">Haptolina ericina</name>
    <dbReference type="NCBI Taxonomy" id="156174"/>
    <lineage>
        <taxon>Eukaryota</taxon>
        <taxon>Haptista</taxon>
        <taxon>Haptophyta</taxon>
        <taxon>Prymnesiophyceae</taxon>
        <taxon>Prymnesiales</taxon>
        <taxon>Prymnesiaceae</taxon>
        <taxon>Haptolina</taxon>
    </lineage>
</organism>
<dbReference type="EMBL" id="HBHX01030040">
    <property type="protein sequence ID" value="CAE0116037.1"/>
    <property type="molecule type" value="Transcribed_RNA"/>
</dbReference>
<protein>
    <submittedName>
        <fullName evidence="2">Uncharacterized protein</fullName>
    </submittedName>
</protein>
<proteinExistence type="predicted"/>
<gene>
    <name evidence="2" type="ORF">HERI1096_LOCUS16722</name>
</gene>
<evidence type="ECO:0000313" key="2">
    <source>
        <dbReference type="EMBL" id="CAE0116037.1"/>
    </source>
</evidence>
<reference evidence="2" key="1">
    <citation type="submission" date="2021-01" db="EMBL/GenBank/DDBJ databases">
        <authorList>
            <person name="Corre E."/>
            <person name="Pelletier E."/>
            <person name="Niang G."/>
            <person name="Scheremetjew M."/>
            <person name="Finn R."/>
            <person name="Kale V."/>
            <person name="Holt S."/>
            <person name="Cochrane G."/>
            <person name="Meng A."/>
            <person name="Brown T."/>
            <person name="Cohen L."/>
        </authorList>
    </citation>
    <scope>NUCLEOTIDE SEQUENCE</scope>
    <source>
        <strain evidence="2">CCMP281</strain>
    </source>
</reference>